<reference evidence="2" key="1">
    <citation type="submission" date="2021-02" db="EMBL/GenBank/DDBJ databases">
        <authorList>
            <person name="Dougan E. K."/>
            <person name="Rhodes N."/>
            <person name="Thang M."/>
            <person name="Chan C."/>
        </authorList>
    </citation>
    <scope>NUCLEOTIDE SEQUENCE</scope>
</reference>
<feature type="compositionally biased region" description="Acidic residues" evidence="1">
    <location>
        <begin position="205"/>
        <end position="216"/>
    </location>
</feature>
<sequence length="363" mass="39902">RGWGPWYGGPGFGPFGFGFKGEVKGRGRGRGKGWKSPSVSKDVQEVRQEKEKIEKPERPEKDKEESSEVPAAPRAKDEVFEEIRVILGMNSALQHQFFDARVRQHLHALHGSGGRSRLKAALQMVHQSTMNKSRQDVKNWPAYLVTLLKKFDAKLDADSIQAKPAPSSASTASTTPEKVPPESFGTVEEGYFKAEDLAGLAFLDGESDDEEDDDEPVEQRWDLQAPRVVAPPPKRPIGIDQVEGPQVARALNLPPPFPDPSGPGSSNREYRDDIQRFERDLPPPAGPGPFAYPFRGGFEASELQPKMQMPRFGTGAFGTFATQPDVESRPRLGPAPPAWGAKGNSAFPASLGKQDHQQEVFAR</sequence>
<organism evidence="2 3">
    <name type="scientific">Symbiodinium pilosum</name>
    <name type="common">Dinoflagellate</name>
    <dbReference type="NCBI Taxonomy" id="2952"/>
    <lineage>
        <taxon>Eukaryota</taxon>
        <taxon>Sar</taxon>
        <taxon>Alveolata</taxon>
        <taxon>Dinophyceae</taxon>
        <taxon>Suessiales</taxon>
        <taxon>Symbiodiniaceae</taxon>
        <taxon>Symbiodinium</taxon>
    </lineage>
</organism>
<feature type="compositionally biased region" description="Basic and acidic residues" evidence="1">
    <location>
        <begin position="268"/>
        <end position="281"/>
    </location>
</feature>
<accession>A0A812KHJ5</accession>
<feature type="region of interest" description="Disordered" evidence="1">
    <location>
        <begin position="252"/>
        <end position="296"/>
    </location>
</feature>
<name>A0A812KHJ5_SYMPI</name>
<feature type="region of interest" description="Disordered" evidence="1">
    <location>
        <begin position="309"/>
        <end position="363"/>
    </location>
</feature>
<protein>
    <submittedName>
        <fullName evidence="2">Uncharacterized protein</fullName>
    </submittedName>
</protein>
<feature type="compositionally biased region" description="Low complexity" evidence="1">
    <location>
        <begin position="164"/>
        <end position="176"/>
    </location>
</feature>
<feature type="compositionally biased region" description="Basic and acidic residues" evidence="1">
    <location>
        <begin position="353"/>
        <end position="363"/>
    </location>
</feature>
<feature type="region of interest" description="Disordered" evidence="1">
    <location>
        <begin position="205"/>
        <end position="234"/>
    </location>
</feature>
<keyword evidence="3" id="KW-1185">Reference proteome</keyword>
<dbReference type="EMBL" id="CAJNIZ010003903">
    <property type="protein sequence ID" value="CAE7227037.1"/>
    <property type="molecule type" value="Genomic_DNA"/>
</dbReference>
<evidence type="ECO:0000256" key="1">
    <source>
        <dbReference type="SAM" id="MobiDB-lite"/>
    </source>
</evidence>
<feature type="region of interest" description="Disordered" evidence="1">
    <location>
        <begin position="1"/>
        <end position="74"/>
    </location>
</feature>
<dbReference type="OrthoDB" id="449382at2759"/>
<proteinExistence type="predicted"/>
<dbReference type="Proteomes" id="UP000649617">
    <property type="component" value="Unassembled WGS sequence"/>
</dbReference>
<feature type="compositionally biased region" description="Gly residues" evidence="1">
    <location>
        <begin position="1"/>
        <end position="19"/>
    </location>
</feature>
<evidence type="ECO:0000313" key="2">
    <source>
        <dbReference type="EMBL" id="CAE7227037.1"/>
    </source>
</evidence>
<feature type="region of interest" description="Disordered" evidence="1">
    <location>
        <begin position="162"/>
        <end position="184"/>
    </location>
</feature>
<comment type="caution">
    <text evidence="2">The sequence shown here is derived from an EMBL/GenBank/DDBJ whole genome shotgun (WGS) entry which is preliminary data.</text>
</comment>
<feature type="non-terminal residue" evidence="2">
    <location>
        <position position="363"/>
    </location>
</feature>
<dbReference type="AlphaFoldDB" id="A0A812KHJ5"/>
<feature type="compositionally biased region" description="Basic and acidic residues" evidence="1">
    <location>
        <begin position="42"/>
        <end position="66"/>
    </location>
</feature>
<gene>
    <name evidence="2" type="ORF">SPIL2461_LOCUS3264</name>
</gene>
<evidence type="ECO:0000313" key="3">
    <source>
        <dbReference type="Proteomes" id="UP000649617"/>
    </source>
</evidence>